<evidence type="ECO:0000256" key="2">
    <source>
        <dbReference type="ARBA" id="ARBA00004370"/>
    </source>
</evidence>
<dbReference type="InterPro" id="IPR003661">
    <property type="entry name" value="HisK_dim/P_dom"/>
</dbReference>
<evidence type="ECO:0000259" key="12">
    <source>
        <dbReference type="PROSITE" id="PS50109"/>
    </source>
</evidence>
<dbReference type="SUPFAM" id="SSF55874">
    <property type="entry name" value="ATPase domain of HSP90 chaperone/DNA topoisomerase II/histidine kinase"/>
    <property type="match status" value="1"/>
</dbReference>
<dbReference type="GO" id="GO:0000155">
    <property type="term" value="F:phosphorelay sensor kinase activity"/>
    <property type="evidence" value="ECO:0007669"/>
    <property type="project" value="InterPro"/>
</dbReference>
<keyword evidence="10 11" id="KW-0472">Membrane</keyword>
<feature type="transmembrane region" description="Helical" evidence="11">
    <location>
        <begin position="12"/>
        <end position="34"/>
    </location>
</feature>
<dbReference type="Pfam" id="PF02518">
    <property type="entry name" value="HATPase_c"/>
    <property type="match status" value="1"/>
</dbReference>
<evidence type="ECO:0000256" key="1">
    <source>
        <dbReference type="ARBA" id="ARBA00000085"/>
    </source>
</evidence>
<dbReference type="PROSITE" id="PS50109">
    <property type="entry name" value="HIS_KIN"/>
    <property type="match status" value="1"/>
</dbReference>
<comment type="caution">
    <text evidence="14">The sequence shown here is derived from an EMBL/GenBank/DDBJ whole genome shotgun (WGS) entry which is preliminary data.</text>
</comment>
<feature type="domain" description="HAMP" evidence="13">
    <location>
        <begin position="174"/>
        <end position="227"/>
    </location>
</feature>
<dbReference type="Pfam" id="PF00672">
    <property type="entry name" value="HAMP"/>
    <property type="match status" value="1"/>
</dbReference>
<evidence type="ECO:0000256" key="5">
    <source>
        <dbReference type="ARBA" id="ARBA00022679"/>
    </source>
</evidence>
<dbReference type="Gene3D" id="1.10.287.130">
    <property type="match status" value="1"/>
</dbReference>
<dbReference type="EMBL" id="JACIDX010000001">
    <property type="protein sequence ID" value="MBB3953527.1"/>
    <property type="molecule type" value="Genomic_DNA"/>
</dbReference>
<dbReference type="SUPFAM" id="SSF158472">
    <property type="entry name" value="HAMP domain-like"/>
    <property type="match status" value="1"/>
</dbReference>
<dbReference type="Proteomes" id="UP000548867">
    <property type="component" value="Unassembled WGS sequence"/>
</dbReference>
<keyword evidence="15" id="KW-1185">Reference proteome</keyword>
<evidence type="ECO:0000256" key="9">
    <source>
        <dbReference type="ARBA" id="ARBA00023012"/>
    </source>
</evidence>
<evidence type="ECO:0000313" key="15">
    <source>
        <dbReference type="Proteomes" id="UP000548867"/>
    </source>
</evidence>
<dbReference type="SMART" id="SM00388">
    <property type="entry name" value="HisKA"/>
    <property type="match status" value="1"/>
</dbReference>
<dbReference type="SMART" id="SM00387">
    <property type="entry name" value="HATPase_c"/>
    <property type="match status" value="1"/>
</dbReference>
<organism evidence="14 15">
    <name type="scientific">Novosphingobium sediminicola</name>
    <dbReference type="NCBI Taxonomy" id="563162"/>
    <lineage>
        <taxon>Bacteria</taxon>
        <taxon>Pseudomonadati</taxon>
        <taxon>Pseudomonadota</taxon>
        <taxon>Alphaproteobacteria</taxon>
        <taxon>Sphingomonadales</taxon>
        <taxon>Sphingomonadaceae</taxon>
        <taxon>Novosphingobium</taxon>
    </lineage>
</organism>
<dbReference type="AlphaFoldDB" id="A0A7W6CL86"/>
<dbReference type="InterPro" id="IPR003660">
    <property type="entry name" value="HAMP_dom"/>
</dbReference>
<evidence type="ECO:0000256" key="4">
    <source>
        <dbReference type="ARBA" id="ARBA00022553"/>
    </source>
</evidence>
<evidence type="ECO:0000256" key="10">
    <source>
        <dbReference type="ARBA" id="ARBA00023136"/>
    </source>
</evidence>
<dbReference type="PROSITE" id="PS50885">
    <property type="entry name" value="HAMP"/>
    <property type="match status" value="1"/>
</dbReference>
<evidence type="ECO:0000256" key="11">
    <source>
        <dbReference type="SAM" id="Phobius"/>
    </source>
</evidence>
<dbReference type="InterPro" id="IPR004358">
    <property type="entry name" value="Sig_transdc_His_kin-like_C"/>
</dbReference>
<evidence type="ECO:0000259" key="13">
    <source>
        <dbReference type="PROSITE" id="PS50885"/>
    </source>
</evidence>
<dbReference type="InterPro" id="IPR005467">
    <property type="entry name" value="His_kinase_dom"/>
</dbReference>
<dbReference type="GO" id="GO:0005886">
    <property type="term" value="C:plasma membrane"/>
    <property type="evidence" value="ECO:0007669"/>
    <property type="project" value="TreeGrafter"/>
</dbReference>
<keyword evidence="9" id="KW-0902">Two-component regulatory system</keyword>
<dbReference type="SUPFAM" id="SSF47384">
    <property type="entry name" value="Homodimeric domain of signal transducing histidine kinase"/>
    <property type="match status" value="1"/>
</dbReference>
<dbReference type="EC" id="2.7.13.3" evidence="3"/>
<dbReference type="InterPro" id="IPR036097">
    <property type="entry name" value="HisK_dim/P_sf"/>
</dbReference>
<keyword evidence="7 14" id="KW-0418">Kinase</keyword>
<comment type="subcellular location">
    <subcellularLocation>
        <location evidence="2">Membrane</location>
    </subcellularLocation>
</comment>
<keyword evidence="6 11" id="KW-0812">Transmembrane</keyword>
<name>A0A7W6CL86_9SPHN</name>
<keyword evidence="4" id="KW-0597">Phosphoprotein</keyword>
<dbReference type="RefSeq" id="WP_183622207.1">
    <property type="nucleotide sequence ID" value="NZ_JACIDX010000001.1"/>
</dbReference>
<evidence type="ECO:0000256" key="7">
    <source>
        <dbReference type="ARBA" id="ARBA00022777"/>
    </source>
</evidence>
<comment type="catalytic activity">
    <reaction evidence="1">
        <text>ATP + protein L-histidine = ADP + protein N-phospho-L-histidine.</text>
        <dbReference type="EC" id="2.7.13.3"/>
    </reaction>
</comment>
<dbReference type="PANTHER" id="PTHR45436">
    <property type="entry name" value="SENSOR HISTIDINE KINASE YKOH"/>
    <property type="match status" value="1"/>
</dbReference>
<proteinExistence type="predicted"/>
<protein>
    <recommendedName>
        <fullName evidence="3">histidine kinase</fullName>
        <ecNumber evidence="3">2.7.13.3</ecNumber>
    </recommendedName>
</protein>
<sequence>MIWLRASAARRIALISFCAYALAMLLVAGAVYLATHAAFSRQINLSVEHASAALMAEYRDDGLTGLSRAVAMQQSPGPIALGSAVFSADGRHLAGNLATSAPAPGWQRITFLDPLEGPDTARAKVTLLPGGERLVVAADLEDLQAIDRAILSIFAGAMLVLLGIGVGGALVLARYLRVKLAVIEDTASAIVAGDFARRAPVGHNGDEFDRVAVSLNAMLDQITSLIANLRQVSADLAHDLRTPLTGLRNHLERMATHGGEQVATALTRTDEVLELFEAILRISEVEEGSLRRAFTRLDLAALLGELSETLDLLAEDAGKRLETRWHPGLMVLGDRQLLAQVLINLVENAMRHTPPGAAIEISVLEREGHVVLQVRDNGPGIPEAERARVLRRFVRLESSRSTPGHGLGLSLVAAIADAHGAALTLGDARPGLIVTLTFPRKSAT</sequence>
<dbReference type="CDD" id="cd00082">
    <property type="entry name" value="HisKA"/>
    <property type="match status" value="1"/>
</dbReference>
<evidence type="ECO:0000313" key="14">
    <source>
        <dbReference type="EMBL" id="MBB3953527.1"/>
    </source>
</evidence>
<evidence type="ECO:0000256" key="3">
    <source>
        <dbReference type="ARBA" id="ARBA00012438"/>
    </source>
</evidence>
<keyword evidence="5" id="KW-0808">Transferase</keyword>
<dbReference type="PRINTS" id="PR00344">
    <property type="entry name" value="BCTRLSENSOR"/>
</dbReference>
<feature type="domain" description="Histidine kinase" evidence="12">
    <location>
        <begin position="235"/>
        <end position="442"/>
    </location>
</feature>
<accession>A0A7W6CL86</accession>
<feature type="transmembrane region" description="Helical" evidence="11">
    <location>
        <begin position="149"/>
        <end position="173"/>
    </location>
</feature>
<reference evidence="14 15" key="1">
    <citation type="submission" date="2020-08" db="EMBL/GenBank/DDBJ databases">
        <title>Genomic Encyclopedia of Type Strains, Phase IV (KMG-IV): sequencing the most valuable type-strain genomes for metagenomic binning, comparative biology and taxonomic classification.</title>
        <authorList>
            <person name="Goeker M."/>
        </authorList>
    </citation>
    <scope>NUCLEOTIDE SEQUENCE [LARGE SCALE GENOMIC DNA]</scope>
    <source>
        <strain evidence="14 15">DSM 27057</strain>
    </source>
</reference>
<dbReference type="InterPro" id="IPR050428">
    <property type="entry name" value="TCS_sensor_his_kinase"/>
</dbReference>
<dbReference type="PANTHER" id="PTHR45436:SF8">
    <property type="entry name" value="HISTIDINE KINASE"/>
    <property type="match status" value="1"/>
</dbReference>
<gene>
    <name evidence="14" type="ORF">GGR38_000439</name>
</gene>
<dbReference type="InterPro" id="IPR003594">
    <property type="entry name" value="HATPase_dom"/>
</dbReference>
<dbReference type="Pfam" id="PF00512">
    <property type="entry name" value="HisKA"/>
    <property type="match status" value="1"/>
</dbReference>
<keyword evidence="8 11" id="KW-1133">Transmembrane helix</keyword>
<dbReference type="CDD" id="cd06225">
    <property type="entry name" value="HAMP"/>
    <property type="match status" value="1"/>
</dbReference>
<dbReference type="Gene3D" id="3.30.565.10">
    <property type="entry name" value="Histidine kinase-like ATPase, C-terminal domain"/>
    <property type="match status" value="1"/>
</dbReference>
<dbReference type="CDD" id="cd00075">
    <property type="entry name" value="HATPase"/>
    <property type="match status" value="1"/>
</dbReference>
<evidence type="ECO:0000256" key="8">
    <source>
        <dbReference type="ARBA" id="ARBA00022989"/>
    </source>
</evidence>
<evidence type="ECO:0000256" key="6">
    <source>
        <dbReference type="ARBA" id="ARBA00022692"/>
    </source>
</evidence>
<dbReference type="InterPro" id="IPR036890">
    <property type="entry name" value="HATPase_C_sf"/>
</dbReference>
<dbReference type="SMART" id="SM00304">
    <property type="entry name" value="HAMP"/>
    <property type="match status" value="2"/>
</dbReference>